<dbReference type="Gene3D" id="3.40.50.1470">
    <property type="entry name" value="Peptidyl-tRNA hydrolase"/>
    <property type="match status" value="1"/>
</dbReference>
<accession>A0A8H2VR91</accession>
<keyword evidence="8" id="KW-1185">Reference proteome</keyword>
<feature type="compositionally biased region" description="Low complexity" evidence="6">
    <location>
        <begin position="83"/>
        <end position="113"/>
    </location>
</feature>
<evidence type="ECO:0000313" key="8">
    <source>
        <dbReference type="Proteomes" id="UP000624404"/>
    </source>
</evidence>
<comment type="caution">
    <text evidence="7">The sequence shown here is derived from an EMBL/GenBank/DDBJ whole genome shotgun (WGS) entry which is preliminary data.</text>
</comment>
<dbReference type="Pfam" id="PF01195">
    <property type="entry name" value="Pept_tRNA_hydro"/>
    <property type="match status" value="1"/>
</dbReference>
<evidence type="ECO:0000256" key="2">
    <source>
        <dbReference type="ARBA" id="ARBA00022555"/>
    </source>
</evidence>
<sequence length="327" mass="35280">MYHLKTNPCQNDAAKSRPRAKKLQATEVKDLDILILQPQPQPQRRTQPQFLEESGLPTPPSSSSSSRSSSPTAKTPTRKQRRQAVLAQSLAQELSSSVIPNSNSNSNPKNNDPGENPPNTQIIHNKLLTLTLTLTNTPTMSPSTRLLICSIGNPAPYTNTLHSAGHTILSLLGSTLDQPNFTKSRSYGNGLLSSGPIYTLWKSTSLMNISGTGVNAAWTTFLRESGSSASAECKLVVIHDEMELAPGKINVKPGSNSPKGHNGLKSIRDSLRGQPYTRIGIGIGRPESRDPGVVAGYVLRKMSAEEKRRIEGCVGKVVEELARLSGE</sequence>
<evidence type="ECO:0000256" key="6">
    <source>
        <dbReference type="SAM" id="MobiDB-lite"/>
    </source>
</evidence>
<evidence type="ECO:0000313" key="7">
    <source>
        <dbReference type="EMBL" id="CAD6442910.1"/>
    </source>
</evidence>
<evidence type="ECO:0000256" key="5">
    <source>
        <dbReference type="ARBA" id="ARBA00038063"/>
    </source>
</evidence>
<feature type="compositionally biased region" description="Low complexity" evidence="6">
    <location>
        <begin position="61"/>
        <end position="75"/>
    </location>
</feature>
<dbReference type="InterPro" id="IPR018171">
    <property type="entry name" value="Pept_tRNA_hydro_CS"/>
</dbReference>
<proteinExistence type="inferred from homology"/>
<reference evidence="7" key="1">
    <citation type="submission" date="2020-10" db="EMBL/GenBank/DDBJ databases">
        <authorList>
            <person name="Kusch S."/>
        </authorList>
    </citation>
    <scope>NUCLEOTIDE SEQUENCE</scope>
    <source>
        <strain evidence="7">SwB9</strain>
    </source>
</reference>
<dbReference type="Proteomes" id="UP000624404">
    <property type="component" value="Unassembled WGS sequence"/>
</dbReference>
<comment type="similarity">
    <text evidence="5">Belongs to the PTH family.</text>
</comment>
<organism evidence="7 8">
    <name type="scientific">Sclerotinia trifoliorum</name>
    <dbReference type="NCBI Taxonomy" id="28548"/>
    <lineage>
        <taxon>Eukaryota</taxon>
        <taxon>Fungi</taxon>
        <taxon>Dikarya</taxon>
        <taxon>Ascomycota</taxon>
        <taxon>Pezizomycotina</taxon>
        <taxon>Leotiomycetes</taxon>
        <taxon>Helotiales</taxon>
        <taxon>Sclerotiniaceae</taxon>
        <taxon>Sclerotinia</taxon>
    </lineage>
</organism>
<dbReference type="SUPFAM" id="SSF53178">
    <property type="entry name" value="Peptidyl-tRNA hydrolase-like"/>
    <property type="match status" value="1"/>
</dbReference>
<dbReference type="PROSITE" id="PS01196">
    <property type="entry name" value="PEPT_TRNA_HYDROL_2"/>
    <property type="match status" value="1"/>
</dbReference>
<name>A0A8H2VR91_9HELO</name>
<dbReference type="GO" id="GO:0000049">
    <property type="term" value="F:tRNA binding"/>
    <property type="evidence" value="ECO:0007669"/>
    <property type="project" value="UniProtKB-KW"/>
</dbReference>
<gene>
    <name evidence="7" type="ORF">SCLTRI_LOCUS2702</name>
</gene>
<dbReference type="InterPro" id="IPR001328">
    <property type="entry name" value="Pept_tRNA_hydro"/>
</dbReference>
<dbReference type="PANTHER" id="PTHR17224:SF1">
    <property type="entry name" value="PEPTIDYL-TRNA HYDROLASE"/>
    <property type="match status" value="1"/>
</dbReference>
<dbReference type="AlphaFoldDB" id="A0A8H2VR91"/>
<dbReference type="EC" id="3.1.1.29" evidence="1"/>
<dbReference type="GO" id="GO:0004045">
    <property type="term" value="F:peptidyl-tRNA hydrolase activity"/>
    <property type="evidence" value="ECO:0007669"/>
    <property type="project" value="UniProtKB-EC"/>
</dbReference>
<dbReference type="EMBL" id="CAJHIA010000009">
    <property type="protein sequence ID" value="CAD6442910.1"/>
    <property type="molecule type" value="Genomic_DNA"/>
</dbReference>
<dbReference type="InterPro" id="IPR036416">
    <property type="entry name" value="Pept_tRNA_hydro_sf"/>
</dbReference>
<dbReference type="PANTHER" id="PTHR17224">
    <property type="entry name" value="PEPTIDYL-TRNA HYDROLASE"/>
    <property type="match status" value="1"/>
</dbReference>
<keyword evidence="4" id="KW-0694">RNA-binding</keyword>
<keyword evidence="3" id="KW-0378">Hydrolase</keyword>
<evidence type="ECO:0000256" key="4">
    <source>
        <dbReference type="ARBA" id="ARBA00022884"/>
    </source>
</evidence>
<dbReference type="NCBIfam" id="TIGR00447">
    <property type="entry name" value="pth"/>
    <property type="match status" value="1"/>
</dbReference>
<protein>
    <recommendedName>
        <fullName evidence="1">peptidyl-tRNA hydrolase</fullName>
        <ecNumber evidence="1">3.1.1.29</ecNumber>
    </recommendedName>
</protein>
<evidence type="ECO:0000256" key="3">
    <source>
        <dbReference type="ARBA" id="ARBA00022801"/>
    </source>
</evidence>
<keyword evidence="2" id="KW-0820">tRNA-binding</keyword>
<evidence type="ECO:0000256" key="1">
    <source>
        <dbReference type="ARBA" id="ARBA00013260"/>
    </source>
</evidence>
<feature type="region of interest" description="Disordered" evidence="6">
    <location>
        <begin position="1"/>
        <end position="121"/>
    </location>
</feature>
<dbReference type="OrthoDB" id="1711136at2759"/>